<evidence type="ECO:0000256" key="2">
    <source>
        <dbReference type="ARBA" id="ARBA00023002"/>
    </source>
</evidence>
<dbReference type="Pfam" id="PF01408">
    <property type="entry name" value="GFO_IDH_MocA"/>
    <property type="match status" value="1"/>
</dbReference>
<dbReference type="InterPro" id="IPR055170">
    <property type="entry name" value="GFO_IDH_MocA-like_dom"/>
</dbReference>
<evidence type="ECO:0000313" key="6">
    <source>
        <dbReference type="Proteomes" id="UP000635245"/>
    </source>
</evidence>
<dbReference type="GO" id="GO:0016491">
    <property type="term" value="F:oxidoreductase activity"/>
    <property type="evidence" value="ECO:0007669"/>
    <property type="project" value="UniProtKB-KW"/>
</dbReference>
<dbReference type="PANTHER" id="PTHR43708:SF5">
    <property type="entry name" value="CONSERVED EXPRESSED OXIDOREDUCTASE (EUROFUNG)-RELATED"/>
    <property type="match status" value="1"/>
</dbReference>
<dbReference type="AlphaFoldDB" id="A0A934V579"/>
<dbReference type="Gene3D" id="3.40.50.720">
    <property type="entry name" value="NAD(P)-binding Rossmann-like Domain"/>
    <property type="match status" value="1"/>
</dbReference>
<dbReference type="InterPro" id="IPR000683">
    <property type="entry name" value="Gfo/Idh/MocA-like_OxRdtase_N"/>
</dbReference>
<protein>
    <submittedName>
        <fullName evidence="5">Gfo/Idh/MocA family oxidoreductase</fullName>
    </submittedName>
</protein>
<dbReference type="PANTHER" id="PTHR43708">
    <property type="entry name" value="CONSERVED EXPRESSED OXIDOREDUCTASE (EUROFUNG)"/>
    <property type="match status" value="1"/>
</dbReference>
<reference evidence="5" key="1">
    <citation type="submission" date="2020-12" db="EMBL/GenBank/DDBJ databases">
        <title>Prauserella sp. ASG 168, a novel actinomycete isolated from cave rock.</title>
        <authorList>
            <person name="Suriyachadkun C."/>
        </authorList>
    </citation>
    <scope>NUCLEOTIDE SEQUENCE</scope>
    <source>
        <strain evidence="5">ASG 168</strain>
    </source>
</reference>
<sequence length="370" mass="39705">MHRIGLVGTGRIAHWHVAGIREVLGADPGHPGEAATPARPARAARAVITAVCDPDEGVRTAFAERHGIASRFATVADLVASGEVDVVIDVTPPSARPDVVPVVLEAGLPILVEKPFGNSAIEALGYTELARRQGVPLAVNQNFRWFPEIEATKAALADPDFGSLRYLHHSNFQDRVLPEGDWRARDERLELAIFGVHILDRVLWLADRPPVAVSAVLRRSPSLGYQGELFTAIQLFFADDLVASMTSSWLSAGLPEARLRVDGEHASIEATRWHAARGDARWSLGYRGADPVSRYYRDTGHFAPAFGTSLARLLDAIETGTEPVHSGRNNLRTIGALDAAYLSASRGGAITTLEEVGLDPAALLPGVPVG</sequence>
<accession>A0A934V579</accession>
<comment type="similarity">
    <text evidence="1">Belongs to the Gfo/Idh/MocA family.</text>
</comment>
<evidence type="ECO:0000259" key="3">
    <source>
        <dbReference type="Pfam" id="PF01408"/>
    </source>
</evidence>
<comment type="caution">
    <text evidence="5">The sequence shown here is derived from an EMBL/GenBank/DDBJ whole genome shotgun (WGS) entry which is preliminary data.</text>
</comment>
<dbReference type="Pfam" id="PF22725">
    <property type="entry name" value="GFO_IDH_MocA_C3"/>
    <property type="match status" value="1"/>
</dbReference>
<dbReference type="SUPFAM" id="SSF55347">
    <property type="entry name" value="Glyceraldehyde-3-phosphate dehydrogenase-like, C-terminal domain"/>
    <property type="match status" value="1"/>
</dbReference>
<dbReference type="SUPFAM" id="SSF51735">
    <property type="entry name" value="NAD(P)-binding Rossmann-fold domains"/>
    <property type="match status" value="1"/>
</dbReference>
<evidence type="ECO:0000256" key="1">
    <source>
        <dbReference type="ARBA" id="ARBA00010928"/>
    </source>
</evidence>
<evidence type="ECO:0000313" key="5">
    <source>
        <dbReference type="EMBL" id="MBK1789176.1"/>
    </source>
</evidence>
<proteinExistence type="inferred from homology"/>
<evidence type="ECO:0000259" key="4">
    <source>
        <dbReference type="Pfam" id="PF22725"/>
    </source>
</evidence>
<feature type="domain" description="GFO/IDH/MocA-like oxidoreductase" evidence="4">
    <location>
        <begin position="151"/>
        <end position="269"/>
    </location>
</feature>
<dbReference type="Proteomes" id="UP000635245">
    <property type="component" value="Unassembled WGS sequence"/>
</dbReference>
<dbReference type="Gene3D" id="3.30.360.10">
    <property type="entry name" value="Dihydrodipicolinate Reductase, domain 2"/>
    <property type="match status" value="1"/>
</dbReference>
<dbReference type="InterPro" id="IPR051317">
    <property type="entry name" value="Gfo/Idh/MocA_oxidoreduct"/>
</dbReference>
<name>A0A934V579_9PSEU</name>
<organism evidence="5 6">
    <name type="scientific">Prauserella cavernicola</name>
    <dbReference type="NCBI Taxonomy" id="2800127"/>
    <lineage>
        <taxon>Bacteria</taxon>
        <taxon>Bacillati</taxon>
        <taxon>Actinomycetota</taxon>
        <taxon>Actinomycetes</taxon>
        <taxon>Pseudonocardiales</taxon>
        <taxon>Pseudonocardiaceae</taxon>
        <taxon>Prauserella</taxon>
    </lineage>
</organism>
<dbReference type="EMBL" id="JAENJH010000014">
    <property type="protein sequence ID" value="MBK1789176.1"/>
    <property type="molecule type" value="Genomic_DNA"/>
</dbReference>
<dbReference type="InterPro" id="IPR036291">
    <property type="entry name" value="NAD(P)-bd_dom_sf"/>
</dbReference>
<gene>
    <name evidence="5" type="ORF">JHE00_33000</name>
</gene>
<feature type="domain" description="Gfo/Idh/MocA-like oxidoreductase N-terminal" evidence="3">
    <location>
        <begin position="3"/>
        <end position="140"/>
    </location>
</feature>
<keyword evidence="2" id="KW-0560">Oxidoreductase</keyword>
<dbReference type="GO" id="GO:0000166">
    <property type="term" value="F:nucleotide binding"/>
    <property type="evidence" value="ECO:0007669"/>
    <property type="project" value="InterPro"/>
</dbReference>
<dbReference type="RefSeq" id="WP_200325860.1">
    <property type="nucleotide sequence ID" value="NZ_JAENJH010000014.1"/>
</dbReference>
<keyword evidence="6" id="KW-1185">Reference proteome</keyword>